<evidence type="ECO:0000256" key="4">
    <source>
        <dbReference type="ARBA" id="ARBA00022723"/>
    </source>
</evidence>
<keyword evidence="6" id="KW-0812">Transmembrane</keyword>
<evidence type="ECO:0000313" key="8">
    <source>
        <dbReference type="Proteomes" id="UP001251528"/>
    </source>
</evidence>
<comment type="cofactor">
    <cofactor evidence="1">
        <name>heme</name>
        <dbReference type="ChEBI" id="CHEBI:30413"/>
    </cofactor>
</comment>
<dbReference type="GO" id="GO:0016705">
    <property type="term" value="F:oxidoreductase activity, acting on paired donors, with incorporation or reduction of molecular oxygen"/>
    <property type="evidence" value="ECO:0007669"/>
    <property type="project" value="InterPro"/>
</dbReference>
<sequence length="400" mass="45580">MALTLAIWSTYSIVTITLGALLYFHPLSRFPGPRLAAVSNVWYAYHWLSGRWPWAVEDALRKYGPVVRVAPHELAFFTPQALTDIYSPHHKNIEIFVKTNFQNRGKDLGGLIWEEDPVRHREVARKLSPAFSSRFIRSLEPIVHEYMDYFVTQMKDLGADSAGVPLVRWTNWLAMDMSADLAWNEKMHQMRDRKDSVHLDALLSFNSFATVLQVFKRFPLFKPLQYLFAPFGKITVFSQIERATRSSVLRRIEQRGKTEHVDYFDHILPVDASLPSNERELVHIGSVALQVMFAGWGPMGDLFYGSLVLLLEHPESYAALAAEIRRSFSNYEDIVPEALSHLSYLHACVEETLRMLPSNLTGLPRISPGAAVDGQYIPRGVSTPVMALQFLPFTHATQYT</sequence>
<dbReference type="InterPro" id="IPR001128">
    <property type="entry name" value="Cyt_P450"/>
</dbReference>
<keyword evidence="6" id="KW-1133">Transmembrane helix</keyword>
<comment type="caution">
    <text evidence="7">The sequence shown here is derived from an EMBL/GenBank/DDBJ whole genome shotgun (WGS) entry which is preliminary data.</text>
</comment>
<dbReference type="SUPFAM" id="SSF48264">
    <property type="entry name" value="Cytochrome P450"/>
    <property type="match status" value="1"/>
</dbReference>
<dbReference type="Gene3D" id="1.10.630.10">
    <property type="entry name" value="Cytochrome P450"/>
    <property type="match status" value="1"/>
</dbReference>
<evidence type="ECO:0000313" key="7">
    <source>
        <dbReference type="EMBL" id="KAK2603551.1"/>
    </source>
</evidence>
<dbReference type="GO" id="GO:0005506">
    <property type="term" value="F:iron ion binding"/>
    <property type="evidence" value="ECO:0007669"/>
    <property type="project" value="InterPro"/>
</dbReference>
<keyword evidence="6" id="KW-0472">Membrane</keyword>
<accession>A0AAJ0FZZ4</accession>
<evidence type="ECO:0000256" key="1">
    <source>
        <dbReference type="ARBA" id="ARBA00001971"/>
    </source>
</evidence>
<proteinExistence type="inferred from homology"/>
<protein>
    <recommendedName>
        <fullName evidence="9">Cytochrome P450</fullName>
    </recommendedName>
</protein>
<feature type="transmembrane region" description="Helical" evidence="6">
    <location>
        <begin position="6"/>
        <end position="24"/>
    </location>
</feature>
<evidence type="ECO:0000256" key="5">
    <source>
        <dbReference type="ARBA" id="ARBA00023004"/>
    </source>
</evidence>
<dbReference type="Pfam" id="PF00067">
    <property type="entry name" value="p450"/>
    <property type="match status" value="1"/>
</dbReference>
<name>A0AAJ0FZZ4_9HYPO</name>
<dbReference type="PANTHER" id="PTHR24305">
    <property type="entry name" value="CYTOCHROME P450"/>
    <property type="match status" value="1"/>
</dbReference>
<dbReference type="InterPro" id="IPR036396">
    <property type="entry name" value="Cyt_P450_sf"/>
</dbReference>
<evidence type="ECO:0000256" key="3">
    <source>
        <dbReference type="ARBA" id="ARBA00022617"/>
    </source>
</evidence>
<keyword evidence="3" id="KW-0349">Heme</keyword>
<dbReference type="InterPro" id="IPR050121">
    <property type="entry name" value="Cytochrome_P450_monoxygenase"/>
</dbReference>
<evidence type="ECO:0000256" key="6">
    <source>
        <dbReference type="SAM" id="Phobius"/>
    </source>
</evidence>
<dbReference type="Proteomes" id="UP001251528">
    <property type="component" value="Unassembled WGS sequence"/>
</dbReference>
<comment type="similarity">
    <text evidence="2">Belongs to the cytochrome P450 family.</text>
</comment>
<evidence type="ECO:0008006" key="9">
    <source>
        <dbReference type="Google" id="ProtNLM"/>
    </source>
</evidence>
<keyword evidence="4" id="KW-0479">Metal-binding</keyword>
<dbReference type="GO" id="GO:0004497">
    <property type="term" value="F:monooxygenase activity"/>
    <property type="evidence" value="ECO:0007669"/>
    <property type="project" value="InterPro"/>
</dbReference>
<evidence type="ECO:0000256" key="2">
    <source>
        <dbReference type="ARBA" id="ARBA00010617"/>
    </source>
</evidence>
<organism evidence="7 8">
    <name type="scientific">Conoideocrella luteorostrata</name>
    <dbReference type="NCBI Taxonomy" id="1105319"/>
    <lineage>
        <taxon>Eukaryota</taxon>
        <taxon>Fungi</taxon>
        <taxon>Dikarya</taxon>
        <taxon>Ascomycota</taxon>
        <taxon>Pezizomycotina</taxon>
        <taxon>Sordariomycetes</taxon>
        <taxon>Hypocreomycetidae</taxon>
        <taxon>Hypocreales</taxon>
        <taxon>Clavicipitaceae</taxon>
        <taxon>Conoideocrella</taxon>
    </lineage>
</organism>
<dbReference type="AlphaFoldDB" id="A0AAJ0FZZ4"/>
<gene>
    <name evidence="7" type="ORF">QQS21_004231</name>
</gene>
<keyword evidence="5" id="KW-0408">Iron</keyword>
<dbReference type="GO" id="GO:0020037">
    <property type="term" value="F:heme binding"/>
    <property type="evidence" value="ECO:0007669"/>
    <property type="project" value="InterPro"/>
</dbReference>
<dbReference type="PANTHER" id="PTHR24305:SF210">
    <property type="entry name" value="CYTOCHROME P450 MONOOXYGENASE ASQL-RELATED"/>
    <property type="match status" value="1"/>
</dbReference>
<dbReference type="EMBL" id="JASWJB010000061">
    <property type="protein sequence ID" value="KAK2603551.1"/>
    <property type="molecule type" value="Genomic_DNA"/>
</dbReference>
<reference evidence="7" key="1">
    <citation type="submission" date="2023-06" db="EMBL/GenBank/DDBJ databases">
        <title>Conoideocrella luteorostrata (Hypocreales: Clavicipitaceae), a potential biocontrol fungus for elongate hemlock scale in United States Christmas tree production areas.</title>
        <authorList>
            <person name="Barrett H."/>
            <person name="Lovett B."/>
            <person name="Macias A.M."/>
            <person name="Stajich J.E."/>
            <person name="Kasson M.T."/>
        </authorList>
    </citation>
    <scope>NUCLEOTIDE SEQUENCE</scope>
    <source>
        <strain evidence="7">ARSEF 14590</strain>
    </source>
</reference>
<keyword evidence="8" id="KW-1185">Reference proteome</keyword>